<keyword evidence="4" id="KW-1185">Reference proteome</keyword>
<evidence type="ECO:0000259" key="1">
    <source>
        <dbReference type="Pfam" id="PF11738"/>
    </source>
</evidence>
<evidence type="ECO:0000313" key="4">
    <source>
        <dbReference type="Proteomes" id="UP000032431"/>
    </source>
</evidence>
<dbReference type="KEGG" id="ccel:CCDG5_1476"/>
<dbReference type="InterPro" id="IPR025303">
    <property type="entry name" value="PdaC"/>
</dbReference>
<dbReference type="STRING" id="29343.CCDG5_1476"/>
<sequence>MTDRKTMSRKDIMKSSHTAVFPRKFSSKLTYKGVPVIEISVSYPHVEVYGNPRVSQHLSYFYRSSAKRYYDKASHELYDAAVEEYLSSAKQHYPFRPFKVIQDFDVPYNKNNLLSICCERCEYTSGVHVSAEKSADTYLTTTGRRMKLENFFEDSYYKSVIFENITSEIKQQKEGGCLHYFDDYLKNVFRFFDENNYYLADSGFAVFYQPHTIADYALGIPSFIIPYENFGASLKQHLFR</sequence>
<dbReference type="Pfam" id="PF13739">
    <property type="entry name" value="PdaC"/>
    <property type="match status" value="1"/>
</dbReference>
<dbReference type="OrthoDB" id="5637at2"/>
<dbReference type="InterPro" id="IPR037126">
    <property type="entry name" value="PdaC/RsiV-like_sf"/>
</dbReference>
<evidence type="ECO:0008006" key="5">
    <source>
        <dbReference type="Google" id="ProtNLM"/>
    </source>
</evidence>
<accession>A0A078KLH9</accession>
<dbReference type="Gene3D" id="3.90.640.20">
    <property type="entry name" value="Heat-shock cognate protein, ATPase"/>
    <property type="match status" value="1"/>
</dbReference>
<evidence type="ECO:0000313" key="3">
    <source>
        <dbReference type="EMBL" id="CDZ24586.1"/>
    </source>
</evidence>
<feature type="domain" description="Deacetylase PdaC" evidence="2">
    <location>
        <begin position="36"/>
        <end position="128"/>
    </location>
</feature>
<evidence type="ECO:0000259" key="2">
    <source>
        <dbReference type="Pfam" id="PF13739"/>
    </source>
</evidence>
<dbReference type="Proteomes" id="UP000032431">
    <property type="component" value="Chromosome I"/>
</dbReference>
<dbReference type="HOGENOM" id="CLU_085048_0_0_9"/>
<dbReference type="AlphaFoldDB" id="A0A078KLH9"/>
<dbReference type="PATRIC" id="fig|29343.3.peg.1556"/>
<protein>
    <recommendedName>
        <fullName evidence="5">DUF3298 domain-containing protein</fullName>
    </recommendedName>
</protein>
<organism evidence="3 4">
    <name type="scientific">[Clostridium] cellulosi</name>
    <dbReference type="NCBI Taxonomy" id="29343"/>
    <lineage>
        <taxon>Bacteria</taxon>
        <taxon>Bacillati</taxon>
        <taxon>Bacillota</taxon>
        <taxon>Clostridia</taxon>
        <taxon>Eubacteriales</taxon>
        <taxon>Oscillospiraceae</taxon>
        <taxon>Oscillospiraceae incertae sedis</taxon>
    </lineage>
</organism>
<reference evidence="4" key="1">
    <citation type="submission" date="2014-07" db="EMBL/GenBank/DDBJ databases">
        <authorList>
            <person name="Wibberg D."/>
        </authorList>
    </citation>
    <scope>NUCLEOTIDE SEQUENCE [LARGE SCALE GENOMIC DNA]</scope>
    <source>
        <strain evidence="4">DG5</strain>
    </source>
</reference>
<gene>
    <name evidence="3" type="ORF">CCDG5_1476</name>
</gene>
<dbReference type="InterPro" id="IPR021729">
    <property type="entry name" value="DUF3298"/>
</dbReference>
<feature type="domain" description="DUF3298" evidence="1">
    <location>
        <begin position="150"/>
        <end position="228"/>
    </location>
</feature>
<dbReference type="Pfam" id="PF11738">
    <property type="entry name" value="DUF3298"/>
    <property type="match status" value="1"/>
</dbReference>
<name>A0A078KLH9_9FIRM</name>
<proteinExistence type="predicted"/>
<dbReference type="EMBL" id="LM995447">
    <property type="protein sequence ID" value="CDZ24586.1"/>
    <property type="molecule type" value="Genomic_DNA"/>
</dbReference>
<dbReference type="Gene3D" id="3.30.565.40">
    <property type="entry name" value="Fervidobacterium nodosum Rt17-B1 like"/>
    <property type="match status" value="1"/>
</dbReference>